<accession>A0ACB8G134</accession>
<proteinExistence type="predicted"/>
<dbReference type="EMBL" id="CM037615">
    <property type="protein sequence ID" value="KAH8013421.1"/>
    <property type="molecule type" value="Genomic_DNA"/>
</dbReference>
<protein>
    <submittedName>
        <fullName evidence="1">Uncharacterized protein</fullName>
    </submittedName>
</protein>
<sequence>MTPSPRGLHLSCKLREQALNGYYVAISSVLRTMFLNRVLTRRPLEGCCKALVERLQSIYGLSLREGSSVFDAIDLEVCSVLYASLNHVISTVRACGPGLTDLKVMDGSQVIMTVEVSANPAPEIIWLHNGKEIQETEDFHFEKKGNEYSLYIQEVFPEDTGTYTCEAWNDLGEARSQATLTVQGTLRF</sequence>
<reference evidence="1" key="1">
    <citation type="submission" date="2021-08" db="EMBL/GenBank/DDBJ databases">
        <title>The first chromosome-level gecko genome reveals the dynamic sex chromosomes of Neotropical dwarf geckos (Sphaerodactylidae: Sphaerodactylus).</title>
        <authorList>
            <person name="Pinto B.J."/>
            <person name="Keating S.E."/>
            <person name="Gamble T."/>
        </authorList>
    </citation>
    <scope>NUCLEOTIDE SEQUENCE</scope>
    <source>
        <strain evidence="1">TG3544</strain>
    </source>
</reference>
<dbReference type="Proteomes" id="UP000827872">
    <property type="component" value="Linkage Group LG02"/>
</dbReference>
<comment type="caution">
    <text evidence="1">The sequence shown here is derived from an EMBL/GenBank/DDBJ whole genome shotgun (WGS) entry which is preliminary data.</text>
</comment>
<gene>
    <name evidence="1" type="ORF">K3G42_018856</name>
</gene>
<evidence type="ECO:0000313" key="2">
    <source>
        <dbReference type="Proteomes" id="UP000827872"/>
    </source>
</evidence>
<evidence type="ECO:0000313" key="1">
    <source>
        <dbReference type="EMBL" id="KAH8013421.1"/>
    </source>
</evidence>
<name>A0ACB8G134_9SAUR</name>
<organism evidence="1 2">
    <name type="scientific">Sphaerodactylus townsendi</name>
    <dbReference type="NCBI Taxonomy" id="933632"/>
    <lineage>
        <taxon>Eukaryota</taxon>
        <taxon>Metazoa</taxon>
        <taxon>Chordata</taxon>
        <taxon>Craniata</taxon>
        <taxon>Vertebrata</taxon>
        <taxon>Euteleostomi</taxon>
        <taxon>Lepidosauria</taxon>
        <taxon>Squamata</taxon>
        <taxon>Bifurcata</taxon>
        <taxon>Gekkota</taxon>
        <taxon>Sphaerodactylidae</taxon>
        <taxon>Sphaerodactylus</taxon>
    </lineage>
</organism>
<keyword evidence="2" id="KW-1185">Reference proteome</keyword>